<reference evidence="1 2" key="1">
    <citation type="journal article" date="2024" name="J Genomics">
        <title>Draft genome sequencing and assembly of Favolaschia claudopus CIRM-BRFM 2984 isolated from oak limbs.</title>
        <authorList>
            <person name="Navarro D."/>
            <person name="Drula E."/>
            <person name="Chaduli D."/>
            <person name="Cazenave R."/>
            <person name="Ahrendt S."/>
            <person name="Wang J."/>
            <person name="Lipzen A."/>
            <person name="Daum C."/>
            <person name="Barry K."/>
            <person name="Grigoriev I.V."/>
            <person name="Favel A."/>
            <person name="Rosso M.N."/>
            <person name="Martin F."/>
        </authorList>
    </citation>
    <scope>NUCLEOTIDE SEQUENCE [LARGE SCALE GENOMIC DNA]</scope>
    <source>
        <strain evidence="1 2">CIRM-BRFM 2984</strain>
    </source>
</reference>
<evidence type="ECO:0000313" key="1">
    <source>
        <dbReference type="EMBL" id="KAK7006239.1"/>
    </source>
</evidence>
<accession>A0AAW0ABM2</accession>
<dbReference type="AlphaFoldDB" id="A0AAW0ABM2"/>
<keyword evidence="2" id="KW-1185">Reference proteome</keyword>
<sequence length="224" mass="25161">MMYGLPWSPSTASLPHATSHWYRLRFPALTRQSAISQLLPLPSPAYCTTSASAFEHFQAPPDFTLEHRHTTACSIRYKQPDPFPPLHLTFSLVLYSRLTHAPSHHRRIVIIRPLIRRPRTQFLLKMPTSFPHVNAYFPTASTDSYLNSCTPAMLTASDIASTWLLVWGNVVLPSKKGLPQISRHTDDSGNKAGLNPVQLNAASILHLQPRSMSTRYSSQYASGW</sequence>
<name>A0AAW0ABM2_9AGAR</name>
<comment type="caution">
    <text evidence="1">The sequence shown here is derived from an EMBL/GenBank/DDBJ whole genome shotgun (WGS) entry which is preliminary data.</text>
</comment>
<organism evidence="1 2">
    <name type="scientific">Favolaschia claudopus</name>
    <dbReference type="NCBI Taxonomy" id="2862362"/>
    <lineage>
        <taxon>Eukaryota</taxon>
        <taxon>Fungi</taxon>
        <taxon>Dikarya</taxon>
        <taxon>Basidiomycota</taxon>
        <taxon>Agaricomycotina</taxon>
        <taxon>Agaricomycetes</taxon>
        <taxon>Agaricomycetidae</taxon>
        <taxon>Agaricales</taxon>
        <taxon>Marasmiineae</taxon>
        <taxon>Mycenaceae</taxon>
        <taxon>Favolaschia</taxon>
    </lineage>
</organism>
<dbReference type="Proteomes" id="UP001362999">
    <property type="component" value="Unassembled WGS sequence"/>
</dbReference>
<proteinExistence type="predicted"/>
<evidence type="ECO:0000313" key="2">
    <source>
        <dbReference type="Proteomes" id="UP001362999"/>
    </source>
</evidence>
<protein>
    <submittedName>
        <fullName evidence="1">Uncharacterized protein</fullName>
    </submittedName>
</protein>
<gene>
    <name evidence="1" type="ORF">R3P38DRAFT_3602096</name>
</gene>
<dbReference type="EMBL" id="JAWWNJ010000076">
    <property type="protein sequence ID" value="KAK7006239.1"/>
    <property type="molecule type" value="Genomic_DNA"/>
</dbReference>